<evidence type="ECO:0000313" key="9">
    <source>
        <dbReference type="EMBL" id="QHV96443.1"/>
    </source>
</evidence>
<comment type="subcellular location">
    <subcellularLocation>
        <location evidence="1">Cell membrane</location>
        <topology evidence="1">Multi-pass membrane protein</topology>
    </subcellularLocation>
</comment>
<dbReference type="EMBL" id="CP045997">
    <property type="protein sequence ID" value="QHV96443.1"/>
    <property type="molecule type" value="Genomic_DNA"/>
</dbReference>
<dbReference type="Pfam" id="PF12704">
    <property type="entry name" value="MacB_PCD"/>
    <property type="match status" value="2"/>
</dbReference>
<dbReference type="InterPro" id="IPR003838">
    <property type="entry name" value="ABC3_permease_C"/>
</dbReference>
<gene>
    <name evidence="9" type="ORF">GJR95_16065</name>
</gene>
<keyword evidence="2" id="KW-1003">Cell membrane</keyword>
<feature type="transmembrane region" description="Helical" evidence="6">
    <location>
        <begin position="463"/>
        <end position="486"/>
    </location>
</feature>
<keyword evidence="5 6" id="KW-0472">Membrane</keyword>
<sequence>MATNREQTEPPRWADRLLEGFVSPYLLEDLQGDLQEIFYKRVAQVGISQARREYGWAVLHYLNPFFAKPHHRTGNPAPYPQFASLHPTMIRNYLKIAFRNLAKNRVYSFINIFGLASGMTVSMLIGLWIYDELSYNKQFKNYDRLAKLWQFVKFDVEKSSYDVMPIPLAQELRSKYPDFESVGLSVTREVVLAAGEKKLMKLGNYVEPDFINMLSLNILSGTRFGSNDVNSILLSESLANAMFGAENPINKLIKLDNKQTVKVAGVYEDFPANNTFNDVTFLVPWKFFAANDEGAKRDRNEWDSNSYQICVQLKPGADFDAVSAKIKDIRMKRDDPPGYKPEFFLHPMTKWHLYSDFKDGVNTGGIITFVWLFGSIGVIVLLLACINFMNLSTARSEKRAKEVGIRKAIGSLRSQLIAQFFSESLLMAVLAFSLSILFVQLTLPFFNQMAEKKMIILWTNPLFWLAGLSFSLLTGLIAGSYPAVYLSSFQPIKVLKGLMRTSRSATIPRRVLVGFQFTVSVTLIIGTIIVFRQIEHAKDRPMGYSRSGLIEIGMNVPELFGHYIALRNDLLNTGAVAGMSESSGMITTQSGGTTNISWKGKKTDSKPLVMSNYVTHDYGKTIGWQVKEGRDFSRDFTTDSSSIILNEAAIRLMGFKRPIGEIVRQSGKEYTVVGVVKDMVKENPFEPVNPSFFVVNYRNVNTINLRLAPQLSAHDALAKIEQVFKSYSPDAPFDYKFVDDQFARKFGNEERIGRLAGGFAMLAILISCLGLFGLASFMAEQRTKEIGIRKVLGASVFNVWGLLSKEFVLLILVAFCLAAPISYYVLSDWLQNYKYRTELSWWIFVVAGLGALAVTLLTVSYQAIKAALLNPVKSLRSE</sequence>
<feature type="domain" description="ABC3 transporter permease C-terminal" evidence="7">
    <location>
        <begin position="375"/>
        <end position="491"/>
    </location>
</feature>
<evidence type="ECO:0000256" key="4">
    <source>
        <dbReference type="ARBA" id="ARBA00022989"/>
    </source>
</evidence>
<dbReference type="InterPro" id="IPR047699">
    <property type="entry name" value="Permease_put_prefix"/>
</dbReference>
<dbReference type="KEGG" id="senf:GJR95_16065"/>
<reference evidence="9 10" key="1">
    <citation type="submission" date="2019-11" db="EMBL/GenBank/DDBJ databases">
        <title>Spirosoma endbachense sp. nov., isolated from a natural salt meadow.</title>
        <authorList>
            <person name="Rojas J."/>
            <person name="Ambika Manirajan B."/>
            <person name="Ratering S."/>
            <person name="Suarez C."/>
            <person name="Geissler-Plaum R."/>
            <person name="Schnell S."/>
        </authorList>
    </citation>
    <scope>NUCLEOTIDE SEQUENCE [LARGE SCALE GENOMIC DNA]</scope>
    <source>
        <strain evidence="9 10">I-24</strain>
    </source>
</reference>
<evidence type="ECO:0000256" key="2">
    <source>
        <dbReference type="ARBA" id="ARBA00022475"/>
    </source>
</evidence>
<accession>A0A6P1VTM6</accession>
<keyword evidence="3 6" id="KW-0812">Transmembrane</keyword>
<evidence type="ECO:0000256" key="6">
    <source>
        <dbReference type="SAM" id="Phobius"/>
    </source>
</evidence>
<proteinExistence type="predicted"/>
<keyword evidence="10" id="KW-1185">Reference proteome</keyword>
<organism evidence="9 10">
    <name type="scientific">Spirosoma endbachense</name>
    <dbReference type="NCBI Taxonomy" id="2666025"/>
    <lineage>
        <taxon>Bacteria</taxon>
        <taxon>Pseudomonadati</taxon>
        <taxon>Bacteroidota</taxon>
        <taxon>Cytophagia</taxon>
        <taxon>Cytophagales</taxon>
        <taxon>Cytophagaceae</taxon>
        <taxon>Spirosoma</taxon>
    </lineage>
</organism>
<dbReference type="Pfam" id="PF02687">
    <property type="entry name" value="FtsX"/>
    <property type="match status" value="2"/>
</dbReference>
<dbReference type="PANTHER" id="PTHR30572:SF18">
    <property type="entry name" value="ABC-TYPE MACROLIDE FAMILY EXPORT SYSTEM PERMEASE COMPONENT 2"/>
    <property type="match status" value="1"/>
</dbReference>
<evidence type="ECO:0000256" key="1">
    <source>
        <dbReference type="ARBA" id="ARBA00004651"/>
    </source>
</evidence>
<feature type="transmembrane region" description="Helical" evidence="6">
    <location>
        <begin position="109"/>
        <end position="130"/>
    </location>
</feature>
<dbReference type="AlphaFoldDB" id="A0A6P1VTM6"/>
<feature type="domain" description="MacB-like periplasmic core" evidence="8">
    <location>
        <begin position="108"/>
        <end position="328"/>
    </location>
</feature>
<dbReference type="GO" id="GO:0022857">
    <property type="term" value="F:transmembrane transporter activity"/>
    <property type="evidence" value="ECO:0007669"/>
    <property type="project" value="TreeGrafter"/>
</dbReference>
<keyword evidence="4 6" id="KW-1133">Transmembrane helix</keyword>
<dbReference type="Proteomes" id="UP000464577">
    <property type="component" value="Chromosome"/>
</dbReference>
<evidence type="ECO:0000259" key="8">
    <source>
        <dbReference type="Pfam" id="PF12704"/>
    </source>
</evidence>
<dbReference type="InterPro" id="IPR050250">
    <property type="entry name" value="Macrolide_Exporter_MacB"/>
</dbReference>
<evidence type="ECO:0000256" key="3">
    <source>
        <dbReference type="ARBA" id="ARBA00022692"/>
    </source>
</evidence>
<dbReference type="PANTHER" id="PTHR30572">
    <property type="entry name" value="MEMBRANE COMPONENT OF TRANSPORTER-RELATED"/>
    <property type="match status" value="1"/>
</dbReference>
<dbReference type="InterPro" id="IPR025857">
    <property type="entry name" value="MacB_PCD"/>
</dbReference>
<feature type="transmembrane region" description="Helical" evidence="6">
    <location>
        <begin position="507"/>
        <end position="531"/>
    </location>
</feature>
<feature type="transmembrane region" description="Helical" evidence="6">
    <location>
        <begin position="841"/>
        <end position="864"/>
    </location>
</feature>
<evidence type="ECO:0000313" key="10">
    <source>
        <dbReference type="Proteomes" id="UP000464577"/>
    </source>
</evidence>
<feature type="domain" description="MacB-like periplasmic core" evidence="8">
    <location>
        <begin position="584"/>
        <end position="722"/>
    </location>
</feature>
<evidence type="ECO:0000259" key="7">
    <source>
        <dbReference type="Pfam" id="PF02687"/>
    </source>
</evidence>
<feature type="transmembrane region" description="Helical" evidence="6">
    <location>
        <begin position="369"/>
        <end position="391"/>
    </location>
</feature>
<dbReference type="GO" id="GO:0005886">
    <property type="term" value="C:plasma membrane"/>
    <property type="evidence" value="ECO:0007669"/>
    <property type="project" value="UniProtKB-SubCell"/>
</dbReference>
<feature type="transmembrane region" description="Helical" evidence="6">
    <location>
        <begin position="755"/>
        <end position="779"/>
    </location>
</feature>
<feature type="transmembrane region" description="Helical" evidence="6">
    <location>
        <begin position="416"/>
        <end position="443"/>
    </location>
</feature>
<name>A0A6P1VTM6_9BACT</name>
<feature type="domain" description="ABC3 transporter permease C-terminal" evidence="7">
    <location>
        <begin position="759"/>
        <end position="870"/>
    </location>
</feature>
<dbReference type="NCBIfam" id="NF038404">
    <property type="entry name" value="perm_prefix_2"/>
    <property type="match status" value="1"/>
</dbReference>
<protein>
    <submittedName>
        <fullName evidence="9">FtsX-like permease family protein</fullName>
    </submittedName>
</protein>
<dbReference type="RefSeq" id="WP_162386850.1">
    <property type="nucleotide sequence ID" value="NZ_CP045997.1"/>
</dbReference>
<feature type="transmembrane region" description="Helical" evidence="6">
    <location>
        <begin position="807"/>
        <end position="826"/>
    </location>
</feature>
<evidence type="ECO:0000256" key="5">
    <source>
        <dbReference type="ARBA" id="ARBA00023136"/>
    </source>
</evidence>